<reference evidence="2 3" key="1">
    <citation type="submission" date="2019-12" db="EMBL/GenBank/DDBJ databases">
        <title>Chromosome-level assembly of the Caenorhabditis remanei genome.</title>
        <authorList>
            <person name="Teterina A.A."/>
            <person name="Willis J.H."/>
            <person name="Phillips P.C."/>
        </authorList>
    </citation>
    <scope>NUCLEOTIDE SEQUENCE [LARGE SCALE GENOMIC DNA]</scope>
    <source>
        <strain evidence="2 3">PX506</strain>
        <tissue evidence="2">Whole organism</tissue>
    </source>
</reference>
<dbReference type="EMBL" id="WUAV01000006">
    <property type="protein sequence ID" value="KAF1746218.1"/>
    <property type="molecule type" value="Genomic_DNA"/>
</dbReference>
<name>A0A6A5FUB9_CAERE</name>
<evidence type="ECO:0000313" key="2">
    <source>
        <dbReference type="EMBL" id="KAF1746218.1"/>
    </source>
</evidence>
<sequence length="84" mass="9764">MDLVLNNIQLSKNPTVAPDEEERPRFEIGKMCICRHKGRKYRAKIVGERVVDGILHFVVYYVECNARYDEVIPTDSPRLMKNNA</sequence>
<dbReference type="SUPFAM" id="SSF54160">
    <property type="entry name" value="Chromo domain-like"/>
    <property type="match status" value="1"/>
</dbReference>
<dbReference type="KEGG" id="crq:GCK72_022671"/>
<dbReference type="Proteomes" id="UP000483820">
    <property type="component" value="Chromosome X"/>
</dbReference>
<gene>
    <name evidence="2" type="ORF">GCK72_022671</name>
</gene>
<dbReference type="InterPro" id="IPR016197">
    <property type="entry name" value="Chromo-like_dom_sf"/>
</dbReference>
<dbReference type="InterPro" id="IPR025995">
    <property type="entry name" value="Tudor-knot"/>
</dbReference>
<accession>A0A6A5FUB9</accession>
<dbReference type="CTD" id="78777521"/>
<protein>
    <recommendedName>
        <fullName evidence="1">Tudor-knot domain-containing protein</fullName>
    </recommendedName>
</protein>
<comment type="caution">
    <text evidence="2">The sequence shown here is derived from an EMBL/GenBank/DDBJ whole genome shotgun (WGS) entry which is preliminary data.</text>
</comment>
<dbReference type="AlphaFoldDB" id="A0A6A5FUB9"/>
<evidence type="ECO:0000313" key="3">
    <source>
        <dbReference type="Proteomes" id="UP000483820"/>
    </source>
</evidence>
<dbReference type="Pfam" id="PF11717">
    <property type="entry name" value="Tudor-knot"/>
    <property type="match status" value="1"/>
</dbReference>
<organism evidence="2 3">
    <name type="scientific">Caenorhabditis remanei</name>
    <name type="common">Caenorhabditis vulgaris</name>
    <dbReference type="NCBI Taxonomy" id="31234"/>
    <lineage>
        <taxon>Eukaryota</taxon>
        <taxon>Metazoa</taxon>
        <taxon>Ecdysozoa</taxon>
        <taxon>Nematoda</taxon>
        <taxon>Chromadorea</taxon>
        <taxon>Rhabditida</taxon>
        <taxon>Rhabditina</taxon>
        <taxon>Rhabditomorpha</taxon>
        <taxon>Rhabditoidea</taxon>
        <taxon>Rhabditidae</taxon>
        <taxon>Peloderinae</taxon>
        <taxon>Caenorhabditis</taxon>
    </lineage>
</organism>
<dbReference type="GeneID" id="78777521"/>
<evidence type="ECO:0000259" key="1">
    <source>
        <dbReference type="Pfam" id="PF11717"/>
    </source>
</evidence>
<proteinExistence type="predicted"/>
<dbReference type="RefSeq" id="XP_053578546.1">
    <property type="nucleotide sequence ID" value="XM_053734980.1"/>
</dbReference>
<dbReference type="Gene3D" id="2.30.30.140">
    <property type="match status" value="1"/>
</dbReference>
<feature type="domain" description="Tudor-knot" evidence="1">
    <location>
        <begin position="26"/>
        <end position="75"/>
    </location>
</feature>